<organism evidence="7 8">
    <name type="scientific">Mycena maculata</name>
    <dbReference type="NCBI Taxonomy" id="230809"/>
    <lineage>
        <taxon>Eukaryota</taxon>
        <taxon>Fungi</taxon>
        <taxon>Dikarya</taxon>
        <taxon>Basidiomycota</taxon>
        <taxon>Agaricomycotina</taxon>
        <taxon>Agaricomycetes</taxon>
        <taxon>Agaricomycetidae</taxon>
        <taxon>Agaricales</taxon>
        <taxon>Marasmiineae</taxon>
        <taxon>Mycenaceae</taxon>
        <taxon>Mycena</taxon>
    </lineage>
</organism>
<dbReference type="SUPFAM" id="SSF50630">
    <property type="entry name" value="Acid proteases"/>
    <property type="match status" value="1"/>
</dbReference>
<proteinExistence type="inferred from homology"/>
<dbReference type="GO" id="GO:0004190">
    <property type="term" value="F:aspartic-type endopeptidase activity"/>
    <property type="evidence" value="ECO:0007669"/>
    <property type="project" value="UniProtKB-KW"/>
</dbReference>
<protein>
    <submittedName>
        <fullName evidence="7">Aspartic peptidase domain-containing protein</fullName>
    </submittedName>
</protein>
<feature type="signal peptide" evidence="5">
    <location>
        <begin position="1"/>
        <end position="19"/>
    </location>
</feature>
<evidence type="ECO:0000259" key="6">
    <source>
        <dbReference type="PROSITE" id="PS51767"/>
    </source>
</evidence>
<feature type="active site" evidence="3">
    <location>
        <position position="301"/>
    </location>
</feature>
<feature type="chain" id="PRO_5042253777" evidence="5">
    <location>
        <begin position="20"/>
        <end position="407"/>
    </location>
</feature>
<dbReference type="InterPro" id="IPR001461">
    <property type="entry name" value="Aspartic_peptidase_A1"/>
</dbReference>
<dbReference type="Proteomes" id="UP001215280">
    <property type="component" value="Unassembled WGS sequence"/>
</dbReference>
<evidence type="ECO:0000256" key="3">
    <source>
        <dbReference type="PIRSR" id="PIRSR601461-1"/>
    </source>
</evidence>
<keyword evidence="8" id="KW-1185">Reference proteome</keyword>
<comment type="similarity">
    <text evidence="1 4">Belongs to the peptidase A1 family.</text>
</comment>
<dbReference type="Pfam" id="PF00026">
    <property type="entry name" value="Asp"/>
    <property type="match status" value="1"/>
</dbReference>
<keyword evidence="4" id="KW-0378">Hydrolase</keyword>
<evidence type="ECO:0000256" key="1">
    <source>
        <dbReference type="ARBA" id="ARBA00007447"/>
    </source>
</evidence>
<accession>A0AAD7I5Y1</accession>
<name>A0AAD7I5Y1_9AGAR</name>
<dbReference type="PRINTS" id="PR00792">
    <property type="entry name" value="PEPSIN"/>
</dbReference>
<dbReference type="InterPro" id="IPR001969">
    <property type="entry name" value="Aspartic_peptidase_AS"/>
</dbReference>
<dbReference type="InterPro" id="IPR021109">
    <property type="entry name" value="Peptidase_aspartic_dom_sf"/>
</dbReference>
<evidence type="ECO:0000256" key="2">
    <source>
        <dbReference type="ARBA" id="ARBA00022750"/>
    </source>
</evidence>
<comment type="caution">
    <text evidence="7">The sequence shown here is derived from an EMBL/GenBank/DDBJ whole genome shotgun (WGS) entry which is preliminary data.</text>
</comment>
<dbReference type="AlphaFoldDB" id="A0AAD7I5Y1"/>
<evidence type="ECO:0000256" key="5">
    <source>
        <dbReference type="SAM" id="SignalP"/>
    </source>
</evidence>
<dbReference type="InterPro" id="IPR033121">
    <property type="entry name" value="PEPTIDASE_A1"/>
</dbReference>
<feature type="domain" description="Peptidase A1" evidence="6">
    <location>
        <begin position="91"/>
        <end position="404"/>
    </location>
</feature>
<dbReference type="PROSITE" id="PS00141">
    <property type="entry name" value="ASP_PROTEASE"/>
    <property type="match status" value="1"/>
</dbReference>
<keyword evidence="2 4" id="KW-0064">Aspartyl protease</keyword>
<sequence>MTRTRLVATLILSISFADAGPIEPKPSGMITLPVRRVEKNQPIARQLRHRAVGVSTALAPNSAEVFPESAPCCVFAHYILTNFSDEGDNQYLTTVQIGTPPRNFSIILDSGSSFFWVESAEECNVNSGGCVGKQRNPTFLSGPQSSSFVNTLRPWNEEYGSGSASGDIVTDKVVLGGIHINNLSFGLAHEISAEFLEPTLANGLMGLAKAGSSNGVATAVQTLKESRLISATITSYRLPRSLDHINNGEVTFGGLDHNKFDNSTLVTLNATNDDLWFVPLGQVSVNGATVSVSGSRKALMDTGTTFLLVPSTDIDALHANIPGAKKTGSGSYTIPCSTNASVAFEFAGKSFAINPEDLTNSRATGDCRSRIAVGSQANQWTLGDTFLKSVYFSTNADDNTISLARPV</sequence>
<dbReference type="InterPro" id="IPR034164">
    <property type="entry name" value="Pepsin-like_dom"/>
</dbReference>
<dbReference type="EMBL" id="JARJLG010000152">
    <property type="protein sequence ID" value="KAJ7735856.1"/>
    <property type="molecule type" value="Genomic_DNA"/>
</dbReference>
<evidence type="ECO:0000313" key="8">
    <source>
        <dbReference type="Proteomes" id="UP001215280"/>
    </source>
</evidence>
<keyword evidence="4" id="KW-0645">Protease</keyword>
<dbReference type="PANTHER" id="PTHR47966">
    <property type="entry name" value="BETA-SITE APP-CLEAVING ENZYME, ISOFORM A-RELATED"/>
    <property type="match status" value="1"/>
</dbReference>
<evidence type="ECO:0000313" key="7">
    <source>
        <dbReference type="EMBL" id="KAJ7735856.1"/>
    </source>
</evidence>
<dbReference type="CDD" id="cd05471">
    <property type="entry name" value="pepsin_like"/>
    <property type="match status" value="1"/>
</dbReference>
<dbReference type="GO" id="GO:0006508">
    <property type="term" value="P:proteolysis"/>
    <property type="evidence" value="ECO:0007669"/>
    <property type="project" value="UniProtKB-KW"/>
</dbReference>
<keyword evidence="5" id="KW-0732">Signal</keyword>
<gene>
    <name evidence="7" type="ORF">DFH07DRAFT_779877</name>
</gene>
<feature type="active site" evidence="3">
    <location>
        <position position="109"/>
    </location>
</feature>
<dbReference type="PROSITE" id="PS51767">
    <property type="entry name" value="PEPTIDASE_A1"/>
    <property type="match status" value="1"/>
</dbReference>
<dbReference type="PANTHER" id="PTHR47966:SF75">
    <property type="entry name" value="ENDOPEPTIDASE (CTSD), PUTATIVE (AFU_ORTHOLOGUE AFUA_4G07040)-RELATED"/>
    <property type="match status" value="1"/>
</dbReference>
<dbReference type="Gene3D" id="2.40.70.10">
    <property type="entry name" value="Acid Proteases"/>
    <property type="match status" value="2"/>
</dbReference>
<evidence type="ECO:0000256" key="4">
    <source>
        <dbReference type="RuleBase" id="RU000454"/>
    </source>
</evidence>
<reference evidence="7" key="1">
    <citation type="submission" date="2023-03" db="EMBL/GenBank/DDBJ databases">
        <title>Massive genome expansion in bonnet fungi (Mycena s.s.) driven by repeated elements and novel gene families across ecological guilds.</title>
        <authorList>
            <consortium name="Lawrence Berkeley National Laboratory"/>
            <person name="Harder C.B."/>
            <person name="Miyauchi S."/>
            <person name="Viragh M."/>
            <person name="Kuo A."/>
            <person name="Thoen E."/>
            <person name="Andreopoulos B."/>
            <person name="Lu D."/>
            <person name="Skrede I."/>
            <person name="Drula E."/>
            <person name="Henrissat B."/>
            <person name="Morin E."/>
            <person name="Kohler A."/>
            <person name="Barry K."/>
            <person name="LaButti K."/>
            <person name="Morin E."/>
            <person name="Salamov A."/>
            <person name="Lipzen A."/>
            <person name="Mereny Z."/>
            <person name="Hegedus B."/>
            <person name="Baldrian P."/>
            <person name="Stursova M."/>
            <person name="Weitz H."/>
            <person name="Taylor A."/>
            <person name="Grigoriev I.V."/>
            <person name="Nagy L.G."/>
            <person name="Martin F."/>
            <person name="Kauserud H."/>
        </authorList>
    </citation>
    <scope>NUCLEOTIDE SEQUENCE</scope>
    <source>
        <strain evidence="7">CBHHK188m</strain>
    </source>
</reference>